<evidence type="ECO:0000313" key="14">
    <source>
        <dbReference type="Proteomes" id="UP001318040"/>
    </source>
</evidence>
<dbReference type="GO" id="GO:0000124">
    <property type="term" value="C:SAGA complex"/>
    <property type="evidence" value="ECO:0007669"/>
    <property type="project" value="InterPro"/>
</dbReference>
<feature type="region of interest" description="Disordered" evidence="12">
    <location>
        <begin position="511"/>
        <end position="546"/>
    </location>
</feature>
<evidence type="ECO:0000256" key="3">
    <source>
        <dbReference type="ARBA" id="ARBA00022481"/>
    </source>
</evidence>
<dbReference type="Proteomes" id="UP001318040">
    <property type="component" value="Chromosome 33"/>
</dbReference>
<dbReference type="KEGG" id="pmrn:116948407"/>
<evidence type="ECO:0000256" key="7">
    <source>
        <dbReference type="ARBA" id="ARBA00023242"/>
    </source>
</evidence>
<evidence type="ECO:0000256" key="6">
    <source>
        <dbReference type="ARBA" id="ARBA00023163"/>
    </source>
</evidence>
<protein>
    <recommendedName>
        <fullName evidence="10">TAF6-like RNA polymerase II p300/CBP-associated factor-associated factor 65 kDa subunit 6L</fullName>
    </recommendedName>
    <alternativeName>
        <fullName evidence="11">PCAF-associated factor 65-alpha</fullName>
    </alternativeName>
</protein>
<evidence type="ECO:0000256" key="10">
    <source>
        <dbReference type="ARBA" id="ARBA00074316"/>
    </source>
</evidence>
<dbReference type="CTD" id="10629"/>
<gene>
    <name evidence="15" type="primary">TAF6L</name>
</gene>
<dbReference type="PANTHER" id="PTHR10221:SF22">
    <property type="entry name" value="TAF6-LIKE RNA POLYMERASE II P300_CBP-ASSOCIATED FACTOR-ASSOCIATED FACTOR 65 KDA SUBUNIT 6L"/>
    <property type="match status" value="1"/>
</dbReference>
<comment type="function">
    <text evidence="8">Functions as a component of the PCAF complex. The PCAF complex is capable of efficiently acetylating histones in a nucleosomal context. The PCAF complex could be considered as the human version of the yeast SAGA complex. With TAF5L, acts as an epigenetic regulator essential for somatic reprogramming. Regulates target genes through H3K9ac deposition and MYC recruitment which trigger MYC regulatory network to orchestrate gene expression programs to control embryonic stem cell state. Functions with MYC to activate target gene expression through RNA polymerase II pause release.</text>
</comment>
<evidence type="ECO:0000256" key="5">
    <source>
        <dbReference type="ARBA" id="ARBA00023015"/>
    </source>
</evidence>
<dbReference type="Pfam" id="PF07571">
    <property type="entry name" value="TAF6_C"/>
    <property type="match status" value="1"/>
</dbReference>
<dbReference type="Gene3D" id="1.10.20.10">
    <property type="entry name" value="Histone, subunit A"/>
    <property type="match status" value="1"/>
</dbReference>
<dbReference type="PANTHER" id="PTHR10221">
    <property type="entry name" value="TRANSCRIPTION INITIATION FACTOR TFIID SUBUNIT 6"/>
    <property type="match status" value="1"/>
</dbReference>
<evidence type="ECO:0000256" key="4">
    <source>
        <dbReference type="ARBA" id="ARBA00022553"/>
    </source>
</evidence>
<keyword evidence="14" id="KW-1185">Reference proteome</keyword>
<feature type="domain" description="TATA box binding protein associated factor (TAF) histone-like fold" evidence="13">
    <location>
        <begin position="11"/>
        <end position="75"/>
    </location>
</feature>
<dbReference type="FunFam" id="1.10.20.10:FF:000040">
    <property type="entry name" value="TAF6-like RNA polymerase II p300/CBP-associated factor-associated factor 65 kDa subunit 6L"/>
    <property type="match status" value="1"/>
</dbReference>
<dbReference type="SUPFAM" id="SSF47113">
    <property type="entry name" value="Histone-fold"/>
    <property type="match status" value="1"/>
</dbReference>
<dbReference type="FunFam" id="1.25.40.770:FF:000002">
    <property type="entry name" value="TAF6-like RNA polymerase II p300/CBP-associated factor-associated factor 65 kDa subunit 6L"/>
    <property type="match status" value="1"/>
</dbReference>
<dbReference type="Gene3D" id="1.25.40.770">
    <property type="entry name" value="TAF6, C-terminal HEAT repeat domain"/>
    <property type="match status" value="1"/>
</dbReference>
<dbReference type="RefSeq" id="XP_032820934.1">
    <property type="nucleotide sequence ID" value="XM_032965043.1"/>
</dbReference>
<dbReference type="GO" id="GO:0003713">
    <property type="term" value="F:transcription coactivator activity"/>
    <property type="evidence" value="ECO:0007669"/>
    <property type="project" value="TreeGrafter"/>
</dbReference>
<evidence type="ECO:0000313" key="15">
    <source>
        <dbReference type="RefSeq" id="XP_032820934.1"/>
    </source>
</evidence>
<dbReference type="GO" id="GO:0016251">
    <property type="term" value="F:RNA polymerase II general transcription initiation factor activity"/>
    <property type="evidence" value="ECO:0007669"/>
    <property type="project" value="InterPro"/>
</dbReference>
<dbReference type="Pfam" id="PF02969">
    <property type="entry name" value="TAF"/>
    <property type="match status" value="1"/>
</dbReference>
<name>A0AAJ7TP13_PETMA</name>
<evidence type="ECO:0000256" key="1">
    <source>
        <dbReference type="ARBA" id="ARBA00004123"/>
    </source>
</evidence>
<proteinExistence type="inferred from homology"/>
<dbReference type="InterPro" id="IPR037796">
    <property type="entry name" value="TAF6"/>
</dbReference>
<comment type="similarity">
    <text evidence="2">Belongs to the TAF6 family.</text>
</comment>
<dbReference type="InterPro" id="IPR046344">
    <property type="entry name" value="TAF6_C_sf"/>
</dbReference>
<dbReference type="GO" id="GO:0051123">
    <property type="term" value="P:RNA polymerase II preinitiation complex assembly"/>
    <property type="evidence" value="ECO:0007669"/>
    <property type="project" value="TreeGrafter"/>
</dbReference>
<keyword evidence="6" id="KW-0804">Transcription</keyword>
<keyword evidence="3" id="KW-0488">Methylation</keyword>
<keyword evidence="4" id="KW-0597">Phosphoprotein</keyword>
<evidence type="ECO:0000256" key="9">
    <source>
        <dbReference type="ARBA" id="ARBA00065988"/>
    </source>
</evidence>
<dbReference type="AlphaFoldDB" id="A0AAJ7TP13"/>
<dbReference type="GO" id="GO:0046695">
    <property type="term" value="C:SLIK (SAGA-like) complex"/>
    <property type="evidence" value="ECO:0007669"/>
    <property type="project" value="InterPro"/>
</dbReference>
<dbReference type="InterPro" id="IPR004823">
    <property type="entry name" value="TAF_TATA-bd_Histone-like_dom"/>
</dbReference>
<comment type="subcellular location">
    <subcellularLocation>
        <location evidence="1">Nucleus</location>
    </subcellularLocation>
</comment>
<dbReference type="CDD" id="cd22932">
    <property type="entry name" value="HFD_TAF6L"/>
    <property type="match status" value="1"/>
</dbReference>
<keyword evidence="7" id="KW-0539">Nucleus</keyword>
<dbReference type="GO" id="GO:0005669">
    <property type="term" value="C:transcription factor TFIID complex"/>
    <property type="evidence" value="ECO:0007669"/>
    <property type="project" value="InterPro"/>
</dbReference>
<reference evidence="15" key="1">
    <citation type="submission" date="2025-08" db="UniProtKB">
        <authorList>
            <consortium name="RefSeq"/>
        </authorList>
    </citation>
    <scope>IDENTIFICATION</scope>
    <source>
        <tissue evidence="15">Sperm</tissue>
    </source>
</reference>
<evidence type="ECO:0000256" key="12">
    <source>
        <dbReference type="SAM" id="MobiDB-lite"/>
    </source>
</evidence>
<comment type="subunit">
    <text evidence="9">The PCAF complex is composed of a number of TBP-associated factors (TAFS), such as TAF5, TAF5L, TAF6, TAF6L, TAF9, TAF10 and TAF12, PCAF, and also PCAF-associated factors (PAFs), such as TADA2L/ADA2, TADA3L/ADA3 and SPT3. Component of the STAGA transcription coactivator-HAT complex, at least composed of SUPT3H, GCN5L2, TAF5L, TAF6L, SUPT7L, TADA3L, TAD1L, TAF10, TAF12, TRRAP and TAF9.</text>
</comment>
<evidence type="ECO:0000259" key="13">
    <source>
        <dbReference type="SMART" id="SM00803"/>
    </source>
</evidence>
<evidence type="ECO:0000256" key="11">
    <source>
        <dbReference type="ARBA" id="ARBA00078025"/>
    </source>
</evidence>
<evidence type="ECO:0000256" key="8">
    <source>
        <dbReference type="ARBA" id="ARBA00060080"/>
    </source>
</evidence>
<dbReference type="SMART" id="SM00803">
    <property type="entry name" value="TAF"/>
    <property type="match status" value="1"/>
</dbReference>
<organism evidence="14 15">
    <name type="scientific">Petromyzon marinus</name>
    <name type="common">Sea lamprey</name>
    <dbReference type="NCBI Taxonomy" id="7757"/>
    <lineage>
        <taxon>Eukaryota</taxon>
        <taxon>Metazoa</taxon>
        <taxon>Chordata</taxon>
        <taxon>Craniata</taxon>
        <taxon>Vertebrata</taxon>
        <taxon>Cyclostomata</taxon>
        <taxon>Hyperoartia</taxon>
        <taxon>Petromyzontiformes</taxon>
        <taxon>Petromyzontidae</taxon>
        <taxon>Petromyzon</taxon>
    </lineage>
</organism>
<evidence type="ECO:0000256" key="2">
    <source>
        <dbReference type="ARBA" id="ARBA00007688"/>
    </source>
</evidence>
<dbReference type="InterPro" id="IPR011442">
    <property type="entry name" value="TAF6_C"/>
</dbReference>
<dbReference type="GO" id="GO:0046982">
    <property type="term" value="F:protein heterodimerization activity"/>
    <property type="evidence" value="ECO:0007669"/>
    <property type="project" value="InterPro"/>
</dbReference>
<keyword evidence="5" id="KW-0805">Transcription regulation</keyword>
<accession>A0AAJ7TP13</accession>
<dbReference type="InterPro" id="IPR009072">
    <property type="entry name" value="Histone-fold"/>
</dbReference>
<dbReference type="CDD" id="cd08050">
    <property type="entry name" value="TAF6C"/>
    <property type="match status" value="1"/>
</dbReference>
<sequence length="630" mass="68243">MADRGDDKKFAEIPKESVRAMAEAAGLAGLSEAAAAALAEDAGYRVREAAQKSCQFMKHGKRKKLLVEDFNRALRWSNVEAVCGFGSSEPMPFRCAREGEVFFVEDREVALAELVLTPRPPFPCAPKHMHVHSLNFDFKSQQCLSTVSGGLCDDMSQYYQQAARAILGSDLPLMKIALQDLQKNPKIAALLPYFVNFVNSVKSVSHDLEQLNRLMFVARGLVLNPCVYLGAHTQSLVCSVMYCILEPLAASINPLNDHWALRDLAAHLLAHIIALYGDVVAGLYHQVLLTLQKVLVDPVRPLCSHYGAVVGLSALGWKAVERVLLPHLHTYWSNLQPVLDDCSVSNGQVKADAHKVYGAIMVAVEKLVKNKVALCEASELSCGRTATACEVSPCQSPVPSLQPDFTFGPASHLLGRGGGGGGEGLLPASLPAHAGTASLPALYTQLYHLFGDGLALRFGTGASSSVPLGDDGLAEEAAAAQKASCMASCEGDKGKKKILLNLCLQEMARERDGGKLEPSKSPPFRPNILRKSKSGTRQRQEKGGRMRAAYGVRDVFEQPVRPIYPQQRLHVKIAGNLVSVSGRGRVFMSDFPPHIAKQSSKYGQKLSAIGRLNKPVKKACKSDFSLWTPL</sequence>